<dbReference type="AlphaFoldDB" id="A0AAV3Q0W6"/>
<name>A0AAV3Q0W6_LITER</name>
<evidence type="ECO:0000313" key="1">
    <source>
        <dbReference type="EMBL" id="GAA0157016.1"/>
    </source>
</evidence>
<organism evidence="1 2">
    <name type="scientific">Lithospermum erythrorhizon</name>
    <name type="common">Purple gromwell</name>
    <name type="synonym">Lithospermum officinale var. erythrorhizon</name>
    <dbReference type="NCBI Taxonomy" id="34254"/>
    <lineage>
        <taxon>Eukaryota</taxon>
        <taxon>Viridiplantae</taxon>
        <taxon>Streptophyta</taxon>
        <taxon>Embryophyta</taxon>
        <taxon>Tracheophyta</taxon>
        <taxon>Spermatophyta</taxon>
        <taxon>Magnoliopsida</taxon>
        <taxon>eudicotyledons</taxon>
        <taxon>Gunneridae</taxon>
        <taxon>Pentapetalae</taxon>
        <taxon>asterids</taxon>
        <taxon>lamiids</taxon>
        <taxon>Boraginales</taxon>
        <taxon>Boraginaceae</taxon>
        <taxon>Boraginoideae</taxon>
        <taxon>Lithospermeae</taxon>
        <taxon>Lithospermum</taxon>
    </lineage>
</organism>
<evidence type="ECO:0000313" key="2">
    <source>
        <dbReference type="Proteomes" id="UP001454036"/>
    </source>
</evidence>
<gene>
    <name evidence="1" type="ORF">LIER_14374</name>
</gene>
<sequence>MFSKIGSYIGVAGDKKLPKMAPLMDENGVEFQQRIEYKWILPCYSHCAPFGHDLEHCRHGGKPLVVEEVVVLKGREKKE</sequence>
<reference evidence="1 2" key="1">
    <citation type="submission" date="2024-01" db="EMBL/GenBank/DDBJ databases">
        <title>The complete chloroplast genome sequence of Lithospermum erythrorhizon: insights into the phylogenetic relationship among Boraginaceae species and the maternal lineages of purple gromwells.</title>
        <authorList>
            <person name="Okada T."/>
            <person name="Watanabe K."/>
        </authorList>
    </citation>
    <scope>NUCLEOTIDE SEQUENCE [LARGE SCALE GENOMIC DNA]</scope>
</reference>
<protein>
    <recommendedName>
        <fullName evidence="3">Zinc knuckle CX2CX4HX4C domain-containing protein</fullName>
    </recommendedName>
</protein>
<comment type="caution">
    <text evidence="1">The sequence shown here is derived from an EMBL/GenBank/DDBJ whole genome shotgun (WGS) entry which is preliminary data.</text>
</comment>
<evidence type="ECO:0008006" key="3">
    <source>
        <dbReference type="Google" id="ProtNLM"/>
    </source>
</evidence>
<dbReference type="Proteomes" id="UP001454036">
    <property type="component" value="Unassembled WGS sequence"/>
</dbReference>
<proteinExistence type="predicted"/>
<keyword evidence="2" id="KW-1185">Reference proteome</keyword>
<dbReference type="EMBL" id="BAABME010003004">
    <property type="protein sequence ID" value="GAA0157016.1"/>
    <property type="molecule type" value="Genomic_DNA"/>
</dbReference>
<accession>A0AAV3Q0W6</accession>